<dbReference type="SUPFAM" id="SSF56672">
    <property type="entry name" value="DNA/RNA polymerases"/>
    <property type="match status" value="1"/>
</dbReference>
<dbReference type="GO" id="GO:0042276">
    <property type="term" value="P:error-prone translesion synthesis"/>
    <property type="evidence" value="ECO:0007669"/>
    <property type="project" value="TreeGrafter"/>
</dbReference>
<dbReference type="Gene3D" id="3.40.1170.60">
    <property type="match status" value="1"/>
</dbReference>
<accession>A0A921LDV5</accession>
<dbReference type="GO" id="GO:0009432">
    <property type="term" value="P:SOS response"/>
    <property type="evidence" value="ECO:0007669"/>
    <property type="project" value="TreeGrafter"/>
</dbReference>
<keyword evidence="5" id="KW-0808">Transferase</keyword>
<keyword evidence="4" id="KW-0227">DNA damage</keyword>
<keyword evidence="2" id="KW-0515">Mutator protein</keyword>
<dbReference type="InterPro" id="IPR043502">
    <property type="entry name" value="DNA/RNA_pol_sf"/>
</dbReference>
<comment type="caution">
    <text evidence="7">The sequence shown here is derived from an EMBL/GenBank/DDBJ whole genome shotgun (WGS) entry which is preliminary data.</text>
</comment>
<evidence type="ECO:0000256" key="2">
    <source>
        <dbReference type="ARBA" id="ARBA00022457"/>
    </source>
</evidence>
<dbReference type="PROSITE" id="PS50173">
    <property type="entry name" value="UMUC"/>
    <property type="match status" value="1"/>
</dbReference>
<evidence type="ECO:0000313" key="8">
    <source>
        <dbReference type="Proteomes" id="UP000769156"/>
    </source>
</evidence>
<keyword evidence="3" id="KW-0548">Nucleotidyltransferase</keyword>
<reference evidence="7" key="2">
    <citation type="submission" date="2021-09" db="EMBL/GenBank/DDBJ databases">
        <authorList>
            <person name="Gilroy R."/>
        </authorList>
    </citation>
    <scope>NUCLEOTIDE SEQUENCE</scope>
    <source>
        <strain evidence="7">ChiSjej5B23-16112</strain>
    </source>
</reference>
<evidence type="ECO:0000256" key="5">
    <source>
        <dbReference type="ARBA" id="ARBA00022932"/>
    </source>
</evidence>
<comment type="similarity">
    <text evidence="1">Belongs to the DNA polymerase type-Y family.</text>
</comment>
<dbReference type="Gene3D" id="1.10.150.20">
    <property type="entry name" value="5' to 3' exonuclease, C-terminal subdomain"/>
    <property type="match status" value="1"/>
</dbReference>
<dbReference type="GO" id="GO:0003887">
    <property type="term" value="F:DNA-directed DNA polymerase activity"/>
    <property type="evidence" value="ECO:0007669"/>
    <property type="project" value="UniProtKB-KW"/>
</dbReference>
<dbReference type="GO" id="GO:0006281">
    <property type="term" value="P:DNA repair"/>
    <property type="evidence" value="ECO:0007669"/>
    <property type="project" value="InterPro"/>
</dbReference>
<dbReference type="Proteomes" id="UP000769156">
    <property type="component" value="Unassembled WGS sequence"/>
</dbReference>
<dbReference type="GO" id="GO:0005829">
    <property type="term" value="C:cytosol"/>
    <property type="evidence" value="ECO:0007669"/>
    <property type="project" value="TreeGrafter"/>
</dbReference>
<evidence type="ECO:0000313" key="7">
    <source>
        <dbReference type="EMBL" id="HJF93578.1"/>
    </source>
</evidence>
<dbReference type="InterPro" id="IPR043128">
    <property type="entry name" value="Rev_trsase/Diguanyl_cyclase"/>
</dbReference>
<dbReference type="GO" id="GO:0003684">
    <property type="term" value="F:damaged DNA binding"/>
    <property type="evidence" value="ECO:0007669"/>
    <property type="project" value="InterPro"/>
</dbReference>
<evidence type="ECO:0000256" key="1">
    <source>
        <dbReference type="ARBA" id="ARBA00010945"/>
    </source>
</evidence>
<name>A0A921LDV5_9FIRM</name>
<sequence length="429" mass="49005">MMERSVRTERQKTYVCIDLKSFYASVECRERGLDPMTANLVVADPERTDQTICLAVSPAMKALGVPGRCRVFEIPKGIRYIMAPPRMQLYIDWSARVYGIYLKYISKEDIHVYSIDEVFMDVTRYLDMYQMSGKELGVKIMEDVYETTGITASVGVGTNLYLAKIAMDITAKHSEGHVGELDEESYRMQLWRHRPLTDFWRIGKGIERRLSQCGLTTMEEVAHADEGMLYRMFGVDAELLIDHAWGRESATMEDIKTYRPKSSSVSNGQVLPRDYSFEEGRLAAREMADLLSLELVEKGLVTDSVTLHVGYCRRIEKKSAHGTENMTLTTSSSRQLMACTGRLYDRIVDRHTPVRRISVTFNHVVDEAWRQYDLFTDPAELDREHRMQKVLLAIKEKYGKNAVVRGMDLQEGATTMERNCQIGGHKSGV</sequence>
<gene>
    <name evidence="7" type="ORF">K8V82_02160</name>
</gene>
<dbReference type="Pfam" id="PF11799">
    <property type="entry name" value="IMS_C"/>
    <property type="match status" value="1"/>
</dbReference>
<dbReference type="EMBL" id="DYVY01000040">
    <property type="protein sequence ID" value="HJF93578.1"/>
    <property type="molecule type" value="Genomic_DNA"/>
</dbReference>
<feature type="domain" description="UmuC" evidence="6">
    <location>
        <begin position="14"/>
        <end position="203"/>
    </location>
</feature>
<dbReference type="InterPro" id="IPR050116">
    <property type="entry name" value="DNA_polymerase-Y"/>
</dbReference>
<protein>
    <submittedName>
        <fullName evidence="7">DNA repair protein</fullName>
    </submittedName>
</protein>
<dbReference type="AlphaFoldDB" id="A0A921LDV5"/>
<reference evidence="7" key="1">
    <citation type="journal article" date="2021" name="PeerJ">
        <title>Extensive microbial diversity within the chicken gut microbiome revealed by metagenomics and culture.</title>
        <authorList>
            <person name="Gilroy R."/>
            <person name="Ravi A."/>
            <person name="Getino M."/>
            <person name="Pursley I."/>
            <person name="Horton D.L."/>
            <person name="Alikhan N.F."/>
            <person name="Baker D."/>
            <person name="Gharbi K."/>
            <person name="Hall N."/>
            <person name="Watson M."/>
            <person name="Adriaenssens E.M."/>
            <person name="Foster-Nyarko E."/>
            <person name="Jarju S."/>
            <person name="Secka A."/>
            <person name="Antonio M."/>
            <person name="Oren A."/>
            <person name="Chaudhuri R.R."/>
            <person name="La Ragione R."/>
            <person name="Hildebrand F."/>
            <person name="Pallen M.J."/>
        </authorList>
    </citation>
    <scope>NUCLEOTIDE SEQUENCE</scope>
    <source>
        <strain evidence="7">ChiSjej5B23-16112</strain>
    </source>
</reference>
<evidence type="ECO:0000256" key="4">
    <source>
        <dbReference type="ARBA" id="ARBA00022763"/>
    </source>
</evidence>
<keyword evidence="5" id="KW-0239">DNA-directed DNA polymerase</keyword>
<organism evidence="7 8">
    <name type="scientific">Lachnoclostridium phocaeense</name>
    <dbReference type="NCBI Taxonomy" id="1871021"/>
    <lineage>
        <taxon>Bacteria</taxon>
        <taxon>Bacillati</taxon>
        <taxon>Bacillota</taxon>
        <taxon>Clostridia</taxon>
        <taxon>Lachnospirales</taxon>
        <taxon>Lachnospiraceae</taxon>
    </lineage>
</organism>
<dbReference type="InterPro" id="IPR001126">
    <property type="entry name" value="UmuC"/>
</dbReference>
<dbReference type="Pfam" id="PF00817">
    <property type="entry name" value="IMS"/>
    <property type="match status" value="1"/>
</dbReference>
<evidence type="ECO:0000259" key="6">
    <source>
        <dbReference type="PROSITE" id="PS50173"/>
    </source>
</evidence>
<dbReference type="InterPro" id="IPR017961">
    <property type="entry name" value="DNA_pol_Y-fam_little_finger"/>
</dbReference>
<dbReference type="PANTHER" id="PTHR11076">
    <property type="entry name" value="DNA REPAIR POLYMERASE UMUC / TRANSFERASE FAMILY MEMBER"/>
    <property type="match status" value="1"/>
</dbReference>
<evidence type="ECO:0000256" key="3">
    <source>
        <dbReference type="ARBA" id="ARBA00022695"/>
    </source>
</evidence>
<proteinExistence type="inferred from homology"/>
<dbReference type="Gene3D" id="3.30.70.270">
    <property type="match status" value="1"/>
</dbReference>
<dbReference type="PANTHER" id="PTHR11076:SF35">
    <property type="entry name" value="DNA REPAIR PROTEIN HOMOLOG YOBH"/>
    <property type="match status" value="1"/>
</dbReference>